<dbReference type="EMBL" id="AP019782">
    <property type="protein sequence ID" value="BBL70551.1"/>
    <property type="molecule type" value="Genomic_DNA"/>
</dbReference>
<evidence type="ECO:0000256" key="2">
    <source>
        <dbReference type="ARBA" id="ARBA00001957"/>
    </source>
</evidence>
<organism evidence="27 28">
    <name type="scientific">Methylogaea oryzae</name>
    <dbReference type="NCBI Taxonomy" id="1295382"/>
    <lineage>
        <taxon>Bacteria</taxon>
        <taxon>Pseudomonadati</taxon>
        <taxon>Pseudomonadota</taxon>
        <taxon>Gammaproteobacteria</taxon>
        <taxon>Methylococcales</taxon>
        <taxon>Methylococcaceae</taxon>
        <taxon>Methylogaea</taxon>
    </lineage>
</organism>
<dbReference type="EC" id="2.3.1.292" evidence="19"/>
<evidence type="ECO:0000256" key="19">
    <source>
        <dbReference type="ARBA" id="ARBA00066974"/>
    </source>
</evidence>
<name>A0A8D4VMZ0_9GAMM</name>
<dbReference type="SMART" id="SM00822">
    <property type="entry name" value="PKS_KR"/>
    <property type="match status" value="1"/>
</dbReference>
<dbReference type="PROSITE" id="PS00012">
    <property type="entry name" value="PHOSPHOPANTETHEINE"/>
    <property type="match status" value="1"/>
</dbReference>
<evidence type="ECO:0000256" key="8">
    <source>
        <dbReference type="ARBA" id="ARBA00022679"/>
    </source>
</evidence>
<dbReference type="InterPro" id="IPR025110">
    <property type="entry name" value="AMP-bd_C"/>
</dbReference>
<dbReference type="PROSITE" id="PS00455">
    <property type="entry name" value="AMP_BINDING"/>
    <property type="match status" value="2"/>
</dbReference>
<evidence type="ECO:0000313" key="28">
    <source>
        <dbReference type="Proteomes" id="UP000824988"/>
    </source>
</evidence>
<evidence type="ECO:0000256" key="17">
    <source>
        <dbReference type="ARBA" id="ARBA00052745"/>
    </source>
</evidence>
<evidence type="ECO:0000256" key="5">
    <source>
        <dbReference type="ARBA" id="ARBA00006484"/>
    </source>
</evidence>
<gene>
    <name evidence="27" type="ORF">MoryE10_11570</name>
</gene>
<evidence type="ECO:0000256" key="21">
    <source>
        <dbReference type="ARBA" id="ARBA00075053"/>
    </source>
</evidence>
<feature type="domain" description="Ketosynthase family 3 (KS3)" evidence="26">
    <location>
        <begin position="1723"/>
        <end position="2149"/>
    </location>
</feature>
<evidence type="ECO:0000256" key="24">
    <source>
        <dbReference type="SAM" id="MobiDB-lite"/>
    </source>
</evidence>
<comment type="catalytic activity">
    <reaction evidence="15">
        <text>19-(4-hydroxyphenyl)nonadecanoyl-[(phenol)carboxyphthiodiolenone synthase] + 2 (S)-methylmalonyl-CoA + 3 malonyl-CoA + 5 NADPH + 10 H(+) = C37-(phenol)carboxyphthiodiolenone-[(phenol)carboxyphthiodiolenone synthase] + 5 CO2 + 5 NADP(+) + 5 CoA + 2 H2O</text>
        <dbReference type="Rhea" id="RHEA:57760"/>
        <dbReference type="Rhea" id="RHEA-COMP:14273"/>
        <dbReference type="Rhea" id="RHEA-COMP:14990"/>
        <dbReference type="ChEBI" id="CHEBI:15377"/>
        <dbReference type="ChEBI" id="CHEBI:15378"/>
        <dbReference type="ChEBI" id="CHEBI:16526"/>
        <dbReference type="ChEBI" id="CHEBI:57287"/>
        <dbReference type="ChEBI" id="CHEBI:57327"/>
        <dbReference type="ChEBI" id="CHEBI:57384"/>
        <dbReference type="ChEBI" id="CHEBI:57783"/>
        <dbReference type="ChEBI" id="CHEBI:58349"/>
        <dbReference type="ChEBI" id="CHEBI:133301"/>
        <dbReference type="ChEBI" id="CHEBI:142260"/>
        <dbReference type="EC" id="2.3.1.292"/>
    </reaction>
</comment>
<dbReference type="CDD" id="cd05930">
    <property type="entry name" value="A_NRPS"/>
    <property type="match status" value="2"/>
</dbReference>
<dbReference type="FunFam" id="3.30.300.30:FF:000010">
    <property type="entry name" value="Enterobactin synthetase component F"/>
    <property type="match status" value="2"/>
</dbReference>
<evidence type="ECO:0000256" key="15">
    <source>
        <dbReference type="ARBA" id="ARBA00051971"/>
    </source>
</evidence>
<dbReference type="InterPro" id="IPR020845">
    <property type="entry name" value="AMP-binding_CS"/>
</dbReference>
<dbReference type="Pfam" id="PF00501">
    <property type="entry name" value="AMP-binding"/>
    <property type="match status" value="2"/>
</dbReference>
<dbReference type="FunFam" id="3.40.50.980:FF:000001">
    <property type="entry name" value="Non-ribosomal peptide synthetase"/>
    <property type="match status" value="2"/>
</dbReference>
<dbReference type="FunFam" id="1.10.1200.10:FF:000005">
    <property type="entry name" value="Nonribosomal peptide synthetase 1"/>
    <property type="match status" value="1"/>
</dbReference>
<keyword evidence="8" id="KW-0808">Transferase</keyword>
<keyword evidence="13" id="KW-0511">Multifunctional enzyme</keyword>
<dbReference type="InterPro" id="IPR020841">
    <property type="entry name" value="PKS_Beta-ketoAc_synthase_dom"/>
</dbReference>
<dbReference type="GO" id="GO:0006633">
    <property type="term" value="P:fatty acid biosynthetic process"/>
    <property type="evidence" value="ECO:0007669"/>
    <property type="project" value="UniProtKB-UniPathway"/>
</dbReference>
<feature type="domain" description="Carrier" evidence="25">
    <location>
        <begin position="547"/>
        <end position="622"/>
    </location>
</feature>
<dbReference type="InterPro" id="IPR000873">
    <property type="entry name" value="AMP-dep_synth/lig_dom"/>
</dbReference>
<reference evidence="27" key="1">
    <citation type="submission" date="2019-06" db="EMBL/GenBank/DDBJ databases">
        <title>Complete genome sequence of Methylogaea oryzae strain JCM16910.</title>
        <authorList>
            <person name="Asakawa S."/>
        </authorList>
    </citation>
    <scope>NUCLEOTIDE SEQUENCE</scope>
    <source>
        <strain evidence="27">E10</strain>
    </source>
</reference>
<dbReference type="KEGG" id="moz:MoryE10_11570"/>
<dbReference type="Pfam" id="PF00668">
    <property type="entry name" value="Condensation"/>
    <property type="match status" value="1"/>
</dbReference>
<dbReference type="GO" id="GO:0031177">
    <property type="term" value="F:phosphopantetheine binding"/>
    <property type="evidence" value="ECO:0007669"/>
    <property type="project" value="InterPro"/>
</dbReference>
<keyword evidence="28" id="KW-1185">Reference proteome</keyword>
<dbReference type="RefSeq" id="WP_221048501.1">
    <property type="nucleotide sequence ID" value="NZ_AP019782.1"/>
</dbReference>
<accession>A0A8D4VMZ0</accession>
<evidence type="ECO:0000256" key="6">
    <source>
        <dbReference type="ARBA" id="ARBA00022450"/>
    </source>
</evidence>
<dbReference type="Pfam" id="PF02801">
    <property type="entry name" value="Ketoacyl-synt_C"/>
    <property type="match status" value="1"/>
</dbReference>
<dbReference type="InterPro" id="IPR049490">
    <property type="entry name" value="C883_1060-like_KR_N"/>
</dbReference>
<feature type="domain" description="Carrier" evidence="25">
    <location>
        <begin position="2836"/>
        <end position="2911"/>
    </location>
</feature>
<dbReference type="InterPro" id="IPR010071">
    <property type="entry name" value="AA_adenyl_dom"/>
</dbReference>
<keyword evidence="9" id="KW-0276">Fatty acid metabolism</keyword>
<evidence type="ECO:0000259" key="25">
    <source>
        <dbReference type="PROSITE" id="PS50075"/>
    </source>
</evidence>
<sequence length="2932" mass="318064">MNATILIEMLTEQDIAQIRRGNDTEAAYADHATLVDLIHDQVNLAPDRTAVAFEDQSLTYGELWARSTRLARYLASLGVTRETLVGICVERSLDMVVAILGTLRAGGAYVPMDPDYPRARIEFMLGDSQAPFLLTHSHLAAKLPSRDGTAVIHLDRPWPAPAESDDAPLPAKIDPDQLAYVIYTSGSTGKPKGVMIAHRGYCNLACFEGRYFGITPDKRVLQFASLSFDAACFELAMALPHGAQLHLCRREILLSPHRLAQFLREQRITHACLPPSMLAALPQEPLPDLECLLVAGERCHEQLVLRWAVGRRFVNGYGPTESTVCTTLMECRPDGGTPLIGRPIANLQVYVLDDANRPLPVGEVGELCIAGVGLARGYLGRPELTAEKFIEVELFGQQRRIYKTGDLARWVAAPSADAGAEAATLCLDFVGRKDDQVKLRGFRIELGEIETVLSRHPAVRDCAVVLHQRDGDQRLVAYVTLHDAPPADQTPGQVLRAWTMEFLPDYMVPGAFVVLDEMPLTPNGKVDRRQLPEPESLRPESAQPLVAPRDETERRLVHVLEELLGVEPIGIHDDFFTLGGHSLLAGRLLARLRKDFATDITFSELFQEPTAAALARLVQQQAGGRARSLEFPPRPALLPALPAQERVYFLQALMPSMAAYQCQERMTLKGALDVSALERGLSEIVARHEIYRTTFPAVDGRLVQEIHPPYPIRLPVIDLRGLDAVEQEIERQTEQAMQRPLAIDRLPLIHWTLLKLKDDEHLLIHVEHHMVHDGWSFQVFLGELLALYRAYSQGQPSPLTQPPPQFADYACWQNVWLASDDAAQQLAYWTQKLAGCPPLLELPYDRPRPARQTFNGEKLRQDLPLELCQGLRRLGHERHATLFMSMFAAFLVLMHRYSGQTDLCIGSGVANRNAAELEGMIGMIVNTLVLRADLAGDPRYVELLAQVREVTLEAYARMELPFDKVVEALKPQRDLSYNPLFQAVFSFHDAQQPQLKLPNLEISTHDSLGNHSAKFDLNVVVIPRSEQRQGQKGHGVAGTQSSEGITLVWEYNSDLFDGSSIQRMMDHYQALVEEIVNRPDTRISGLALMPPTEWQRLAALTQVERPFPRESTVVALFEATALAQPERPAVVCGDQALTYRELNQRANRLARRLIALGVGRETLVAICAERSPELVIGLLGVLKAGGAYLPLDPAYPPARLEFMLKDSGVRLLLSQSHLLEQLPRHDAVETLCLDGLEEGGNADNPSNRAGPDDLAYVIYTSGSTGQPKGVMIEHRGLTNLIHWYGQLLDLGSDDRSTLLAGVGFDASALELWPALCCGACVQVVPTPLLVGGAEFGDWLQSNGITKAFLPTPLLENLLSAPWRASFVQKIATGGDRLHGYLPEGAPFRLYNAYGPTECTVVASCGEVGRKNAADPEFPGIGGPIANTGLFILDEHLNPVPMGVPGELCVAGAGLARGYLNRPELTAEKFVEVNLFGQKHRVYRSGDRARWRDGNPPSLEFMGRLDGQVKLRGFRIETGEIEALLMQHAAVKEAAVELYRQDGNPRLVAYVVADSAAPTLIDELRAWLKNSLPQYMIPADFVQMDSLPLTANGKLDRRALPAPGAAGKPEVPVEGGIAQEIAQLWQELLNIEAVGAHDRFFDVGGHSLLMPQVQSRLEARFGVTIPIVKLFEHPTVHALAGYIAGLLGGQISPVGWATDRLPTLAPDAVSAFGGQANARPPYQCCDIAIIGMAGRFPGAADLEAFWHNLRNGVESITFFDNSELLREGIPAEWLDNPSYVKAAGVLAGMDLFDAPFFGYTPKQARITDPQHRLFLETAWQAVENAGYDVDRIAVPVGVFAGVGDNSYLTQHLLANGEIMADLDFHQQRIANEKDFVATTTAYKLNLKGPAVTVQTACSTSLVAVHMACRSLLDGECGMALAGGASLSPSQVKGYWYKEGMIASKSGHCRAFDADADGTVGGYGVGAVLLKPLERALQDGDTIYAVIKASAINNDGAAKVGFAAPSVEGQAAAVAAAMAGLDYESIGYIEAHGTGTSLGDPVEIAALAQSYGPHTGKKGYCAIGSVKPNIGHLNAAAGIAGLIKTVLALQHGEIPPSLNFQRPNPKCGLEATPFYVNAALAPWPVPPGQKRRAGVSSFGIGGSNAHVVLEEAPPRTPASDDGKFQLVCLSAKTDTALREVLRNLAGHIEAHPDLNLADVAFTLNTGRKAFERRLALVAASLAGLRDALLAALASETLVGPTADSQCDEQASELRKLGQSWMDGENLDSPALYAGERRLRLPLPTYPFERQSYWVDPSPLRNDGTPRPAAATGKLPLDNWFYLPRWQQSVPPSLAADARRLAIGRWLVLADPAGIGHELVQALRRRGDQVVAVRTGDGFGIEPDGGYAIDAANPADYRRLLDVLAEQGAVPQAVVHAWGLAEAFEPENIERIESLNFFSLLYLAQALGGRTGEPLHLYTLSNQAHPAPGTTGLHAGGALQQGPLRAIGGENPAIRCKAIDIALPASDTAGLVAAVIDECLTADAAQLVAYRHGERWLRRFEPVRAPAAAETPPPLKQQGVYLITGGLGGIGLSLARYLAQTVQAKLVLTGRTAPPPREDWANYRASRAEDDPLCRQLREIEHIEALGGEVLALGADVCRLQDMEAVLAEAEARFGRIDGIVHAAGLPGDGVIQLKSREAAAAVLSPKVQGSLVVGTLAQRLEGLDFLLFCSSLSSVLGTAAGQIDYCAANAFVDGYAWQLRAQGLPAASINWDVWQQVGMAEQACRRLAGTRQDYADSVRAFGITPQEGMEAFGRILGLASKPALAQILVSTRDWHSRSREPSVTDADGKPPQAVPAGNGGGDIEKELAAIWQSLLGVEDIRRHDDFFALGGDSLVATQLAGKIAATFQVGLPFESVFAHPVLQDMAELIRNRKGPPAGADRTEQEDEEMEEGYL</sequence>
<dbReference type="Proteomes" id="UP000824988">
    <property type="component" value="Chromosome"/>
</dbReference>
<comment type="cofactor">
    <cofactor evidence="1">
        <name>NADP(+)</name>
        <dbReference type="ChEBI" id="CHEBI:58349"/>
    </cofactor>
</comment>
<feature type="domain" description="Carrier" evidence="25">
    <location>
        <begin position="1611"/>
        <end position="1686"/>
    </location>
</feature>
<dbReference type="GO" id="GO:0034081">
    <property type="term" value="C:polyketide synthase complex"/>
    <property type="evidence" value="ECO:0007669"/>
    <property type="project" value="UniProtKB-ARBA"/>
</dbReference>
<dbReference type="InterPro" id="IPR020806">
    <property type="entry name" value="PKS_PP-bd"/>
</dbReference>
<dbReference type="InterPro" id="IPR013968">
    <property type="entry name" value="PKS_KR"/>
</dbReference>
<evidence type="ECO:0000313" key="27">
    <source>
        <dbReference type="EMBL" id="BBL70551.1"/>
    </source>
</evidence>
<evidence type="ECO:0000256" key="13">
    <source>
        <dbReference type="ARBA" id="ARBA00023268"/>
    </source>
</evidence>
<evidence type="ECO:0000256" key="3">
    <source>
        <dbReference type="ARBA" id="ARBA00005194"/>
    </source>
</evidence>
<evidence type="ECO:0000256" key="16">
    <source>
        <dbReference type="ARBA" id="ARBA00052119"/>
    </source>
</evidence>
<keyword evidence="12" id="KW-0443">Lipid metabolism</keyword>
<evidence type="ECO:0000259" key="26">
    <source>
        <dbReference type="PROSITE" id="PS52004"/>
    </source>
</evidence>
<dbReference type="GO" id="GO:0044550">
    <property type="term" value="P:secondary metabolite biosynthetic process"/>
    <property type="evidence" value="ECO:0007669"/>
    <property type="project" value="TreeGrafter"/>
</dbReference>
<feature type="region of interest" description="Disordered" evidence="24">
    <location>
        <begin position="523"/>
        <end position="548"/>
    </location>
</feature>
<dbReference type="InterPro" id="IPR006162">
    <property type="entry name" value="Ppantetheine_attach_site"/>
</dbReference>
<keyword evidence="11" id="KW-0560">Oxidoreductase</keyword>
<evidence type="ECO:0000256" key="22">
    <source>
        <dbReference type="ARBA" id="ARBA00078169"/>
    </source>
</evidence>
<dbReference type="SMART" id="SM00825">
    <property type="entry name" value="PKS_KS"/>
    <property type="match status" value="1"/>
</dbReference>
<comment type="pathway">
    <text evidence="3">Lipid metabolism; fatty acid biosynthesis.</text>
</comment>
<dbReference type="SMART" id="SM01294">
    <property type="entry name" value="PKS_PP_betabranch"/>
    <property type="match status" value="1"/>
</dbReference>
<comment type="catalytic activity">
    <reaction evidence="14">
        <text>17-(4-hydroxyphenyl)heptadecanoyl-[(phenol)carboxyphthiodiolenone synthase] + 2 (S)-methylmalonyl-CoA + 3 malonyl-CoA + 5 NADPH + 10 H(+) = C35-(phenol)carboxyphthiodiolenone-[(phenol)carboxyphthiodiolenone synthase] + 5 CO2 + 5 NADP(+) + 5 CoA + 2 H2O</text>
        <dbReference type="Rhea" id="RHEA:57756"/>
        <dbReference type="Rhea" id="RHEA-COMP:14272"/>
        <dbReference type="Rhea" id="RHEA-COMP:14989"/>
        <dbReference type="ChEBI" id="CHEBI:15377"/>
        <dbReference type="ChEBI" id="CHEBI:15378"/>
        <dbReference type="ChEBI" id="CHEBI:16526"/>
        <dbReference type="ChEBI" id="CHEBI:57287"/>
        <dbReference type="ChEBI" id="CHEBI:57327"/>
        <dbReference type="ChEBI" id="CHEBI:57384"/>
        <dbReference type="ChEBI" id="CHEBI:57783"/>
        <dbReference type="ChEBI" id="CHEBI:58349"/>
        <dbReference type="ChEBI" id="CHEBI:133300"/>
        <dbReference type="ChEBI" id="CHEBI:142259"/>
        <dbReference type="EC" id="2.3.1.292"/>
    </reaction>
</comment>
<dbReference type="InterPro" id="IPR014030">
    <property type="entry name" value="Ketoacyl_synth_N"/>
</dbReference>
<comment type="catalytic activity">
    <reaction evidence="17">
        <text>icosanoyl-[(phenol)carboxyphthiodiolenone synthase] + 2 (S)-methylmalonyl-CoA + 3 malonyl-CoA + 5 NADPH + 10 H(+) = C32-carboxyphthiodiolenone-[(phenol)carboxyphthiodiolenone synthase] + 5 CO2 + 5 NADP(+) + 5 CoA + 2 H2O</text>
        <dbReference type="Rhea" id="RHEA:57748"/>
        <dbReference type="Rhea" id="RHEA-COMP:14985"/>
        <dbReference type="Rhea" id="RHEA-COMP:14986"/>
        <dbReference type="ChEBI" id="CHEBI:15377"/>
        <dbReference type="ChEBI" id="CHEBI:15378"/>
        <dbReference type="ChEBI" id="CHEBI:16526"/>
        <dbReference type="ChEBI" id="CHEBI:57287"/>
        <dbReference type="ChEBI" id="CHEBI:57327"/>
        <dbReference type="ChEBI" id="CHEBI:57384"/>
        <dbReference type="ChEBI" id="CHEBI:57783"/>
        <dbReference type="ChEBI" id="CHEBI:58349"/>
        <dbReference type="ChEBI" id="CHEBI:87848"/>
        <dbReference type="ChEBI" id="CHEBI:142236"/>
        <dbReference type="EC" id="2.3.1.292"/>
    </reaction>
</comment>
<feature type="compositionally biased region" description="Basic and acidic residues" evidence="24">
    <location>
        <begin position="525"/>
        <end position="538"/>
    </location>
</feature>
<dbReference type="Pfam" id="PF00550">
    <property type="entry name" value="PP-binding"/>
    <property type="match status" value="3"/>
</dbReference>
<dbReference type="Pfam" id="PF13193">
    <property type="entry name" value="AMP-binding_C"/>
    <property type="match status" value="2"/>
</dbReference>
<dbReference type="Pfam" id="PF08659">
    <property type="entry name" value="KR"/>
    <property type="match status" value="1"/>
</dbReference>
<keyword evidence="7" id="KW-0597">Phosphoprotein</keyword>
<dbReference type="InterPro" id="IPR001242">
    <property type="entry name" value="Condensation_dom"/>
</dbReference>
<dbReference type="Pfam" id="PF00109">
    <property type="entry name" value="ketoacyl-synt"/>
    <property type="match status" value="1"/>
</dbReference>
<comment type="similarity">
    <text evidence="4">Belongs to the ATP-dependent AMP-binding enzyme family.</text>
</comment>
<evidence type="ECO:0000256" key="23">
    <source>
        <dbReference type="ARBA" id="ARBA00084020"/>
    </source>
</evidence>
<dbReference type="GO" id="GO:0004315">
    <property type="term" value="F:3-oxoacyl-[acyl-carrier-protein] synthase activity"/>
    <property type="evidence" value="ECO:0007669"/>
    <property type="project" value="InterPro"/>
</dbReference>
<dbReference type="GO" id="GO:0043041">
    <property type="term" value="P:amino acid activation for nonribosomal peptide biosynthetic process"/>
    <property type="evidence" value="ECO:0007669"/>
    <property type="project" value="UniProtKB-ARBA"/>
</dbReference>
<evidence type="ECO:0000256" key="20">
    <source>
        <dbReference type="ARBA" id="ARBA00073623"/>
    </source>
</evidence>
<evidence type="ECO:0000256" key="10">
    <source>
        <dbReference type="ARBA" id="ARBA00022857"/>
    </source>
</evidence>
<dbReference type="PANTHER" id="PTHR45527:SF1">
    <property type="entry name" value="FATTY ACID SYNTHASE"/>
    <property type="match status" value="1"/>
</dbReference>
<dbReference type="UniPathway" id="UPA00094"/>
<keyword evidence="6" id="KW-0596">Phosphopantetheine</keyword>
<dbReference type="FunFam" id="1.10.1200.10:FF:000016">
    <property type="entry name" value="Non-ribosomal peptide synthase"/>
    <property type="match status" value="1"/>
</dbReference>
<dbReference type="PROSITE" id="PS52004">
    <property type="entry name" value="KS3_2"/>
    <property type="match status" value="1"/>
</dbReference>
<comment type="catalytic activity">
    <reaction evidence="16">
        <text>docosanoyl-[(phenol)carboxyphthiodiolenone synthase] + 2 (S)-methylmalonyl-CoA + 3 malonyl-CoA + 5 NADPH + 10 H(+) = C34-carboxyphthiodiolenone-[(phenol)carboxyphthiodiolenone synthase] + 5 CO2 + 5 NADP(+) + 5 CoA + 2 H2O</text>
        <dbReference type="Rhea" id="RHEA:57752"/>
        <dbReference type="Rhea" id="RHEA-COMP:14987"/>
        <dbReference type="Rhea" id="RHEA-COMP:14988"/>
        <dbReference type="ChEBI" id="CHEBI:15377"/>
        <dbReference type="ChEBI" id="CHEBI:15378"/>
        <dbReference type="ChEBI" id="CHEBI:16526"/>
        <dbReference type="ChEBI" id="CHEBI:57287"/>
        <dbReference type="ChEBI" id="CHEBI:57327"/>
        <dbReference type="ChEBI" id="CHEBI:57384"/>
        <dbReference type="ChEBI" id="CHEBI:57783"/>
        <dbReference type="ChEBI" id="CHEBI:58349"/>
        <dbReference type="ChEBI" id="CHEBI:142237"/>
        <dbReference type="ChEBI" id="CHEBI:142238"/>
        <dbReference type="EC" id="2.3.1.292"/>
    </reaction>
</comment>
<evidence type="ECO:0000256" key="14">
    <source>
        <dbReference type="ARBA" id="ARBA00050973"/>
    </source>
</evidence>
<dbReference type="InterPro" id="IPR009081">
    <property type="entry name" value="PP-bd_ACP"/>
</dbReference>
<comment type="cofactor">
    <cofactor evidence="2">
        <name>pantetheine 4'-phosphate</name>
        <dbReference type="ChEBI" id="CHEBI:47942"/>
    </cofactor>
</comment>
<comment type="similarity">
    <text evidence="5">Belongs to the short-chain dehydrogenases/reductases (SDR) family.</text>
</comment>
<dbReference type="FunFam" id="3.40.50.12780:FF:000012">
    <property type="entry name" value="Non-ribosomal peptide synthetase"/>
    <property type="match status" value="1"/>
</dbReference>
<dbReference type="PROSITE" id="PS00606">
    <property type="entry name" value="KS3_1"/>
    <property type="match status" value="1"/>
</dbReference>
<dbReference type="NCBIfam" id="TIGR01733">
    <property type="entry name" value="AA-adenyl-dom"/>
    <property type="match status" value="2"/>
</dbReference>
<evidence type="ECO:0000256" key="18">
    <source>
        <dbReference type="ARBA" id="ARBA00058455"/>
    </source>
</evidence>
<comment type="function">
    <text evidence="18">Part of the PpsABCDE complex involved in the biosynthesis of the lipid core common to phthiocerols and phenolphthiocerols by successive additions of malonyl-CoA or methylmalonyl-CoA extender units. PpsA can accept as substrate the activated forms of either icosanoyl (C20), docosanoyl (C22) or lignoceroyl (C24) groups from FadD26, or a (4-hydroxyphenyl)-C17 or (4-hydroxyphenyl)-C19 fatty acyl from FadD29. PpsA initiates the biosynthesis and extends its substrate using a malonyl-CoA extender unit. The PpsB and PpsC proteins add the second and third malonyl-CoA extender units. PpsD adds an (R)-methylmalonyl unit and PpsE adds a second (R)-methylmalonyl unit. The incorporation of the methylmalonyl units results in formation of two branched methyl groups in the elongated product.</text>
</comment>
<dbReference type="GO" id="GO:0016491">
    <property type="term" value="F:oxidoreductase activity"/>
    <property type="evidence" value="ECO:0007669"/>
    <property type="project" value="UniProtKB-KW"/>
</dbReference>
<feature type="region of interest" description="Disordered" evidence="24">
    <location>
        <begin position="2908"/>
        <end position="2932"/>
    </location>
</feature>
<dbReference type="SMART" id="SM00823">
    <property type="entry name" value="PKS_PP"/>
    <property type="match status" value="3"/>
</dbReference>
<dbReference type="CDD" id="cd00833">
    <property type="entry name" value="PKS"/>
    <property type="match status" value="1"/>
</dbReference>
<feature type="compositionally biased region" description="Basic and acidic residues" evidence="24">
    <location>
        <begin position="2813"/>
        <end position="2826"/>
    </location>
</feature>
<feature type="compositionally biased region" description="Acidic residues" evidence="24">
    <location>
        <begin position="2921"/>
        <end position="2932"/>
    </location>
</feature>
<dbReference type="InterPro" id="IPR057326">
    <property type="entry name" value="KR_dom"/>
</dbReference>
<dbReference type="PANTHER" id="PTHR45527">
    <property type="entry name" value="NONRIBOSOMAL PEPTIDE SYNTHETASE"/>
    <property type="match status" value="1"/>
</dbReference>
<keyword evidence="10" id="KW-0521">NADP</keyword>
<dbReference type="FunFam" id="3.40.47.10:FF:000042">
    <property type="entry name" value="Polyketide synthase Pks13"/>
    <property type="match status" value="1"/>
</dbReference>
<evidence type="ECO:0000256" key="9">
    <source>
        <dbReference type="ARBA" id="ARBA00022832"/>
    </source>
</evidence>
<dbReference type="InterPro" id="IPR014031">
    <property type="entry name" value="Ketoacyl_synth_C"/>
</dbReference>
<evidence type="ECO:0000256" key="1">
    <source>
        <dbReference type="ARBA" id="ARBA00001937"/>
    </source>
</evidence>
<evidence type="ECO:0000256" key="11">
    <source>
        <dbReference type="ARBA" id="ARBA00023002"/>
    </source>
</evidence>
<evidence type="ECO:0000256" key="4">
    <source>
        <dbReference type="ARBA" id="ARBA00006432"/>
    </source>
</evidence>
<evidence type="ECO:0000256" key="7">
    <source>
        <dbReference type="ARBA" id="ARBA00022553"/>
    </source>
</evidence>
<dbReference type="Pfam" id="PF21394">
    <property type="entry name" value="Beta-ketacyl_N"/>
    <property type="match status" value="1"/>
</dbReference>
<dbReference type="CDD" id="cd08953">
    <property type="entry name" value="KR_2_SDR_x"/>
    <property type="match status" value="1"/>
</dbReference>
<feature type="region of interest" description="Disordered" evidence="24">
    <location>
        <begin position="2813"/>
        <end position="2838"/>
    </location>
</feature>
<dbReference type="InterPro" id="IPR018201">
    <property type="entry name" value="Ketoacyl_synth_AS"/>
</dbReference>
<dbReference type="CDD" id="cd19531">
    <property type="entry name" value="LCL_NRPS-like"/>
    <property type="match status" value="1"/>
</dbReference>
<dbReference type="Pfam" id="PF22621">
    <property type="entry name" value="CurL-like_PKS_C"/>
    <property type="match status" value="1"/>
</dbReference>
<evidence type="ECO:0000256" key="12">
    <source>
        <dbReference type="ARBA" id="ARBA00023098"/>
    </source>
</evidence>
<dbReference type="PROSITE" id="PS50075">
    <property type="entry name" value="CARRIER"/>
    <property type="match status" value="3"/>
</dbReference>
<protein>
    <recommendedName>
        <fullName evidence="20">Phenolphthiocerol/phthiocerol polyketide synthase subunit E</fullName>
        <ecNumber evidence="19">2.3.1.292</ecNumber>
    </recommendedName>
    <alternativeName>
        <fullName evidence="22">(Phenol)carboxyphthiodiolenone synthase subunit E</fullName>
    </alternativeName>
    <alternativeName>
        <fullName evidence="23">Beta-ketoacyl-acyl-carrier-protein synthase I</fullName>
    </alternativeName>
    <alternativeName>
        <fullName evidence="21">Phthiocerol synthesis polyketide synthase type I PpsE</fullName>
    </alternativeName>
</protein>
<proteinExistence type="inferred from homology"/>
<dbReference type="NCBIfam" id="NF003417">
    <property type="entry name" value="PRK04813.1"/>
    <property type="match status" value="2"/>
</dbReference>